<dbReference type="OrthoDB" id="5382443at2"/>
<dbReference type="EMBL" id="NKYE01000015">
    <property type="protein sequence ID" value="OZM71058.1"/>
    <property type="molecule type" value="Genomic_DNA"/>
</dbReference>
<sequence>MNRREDLAAEQAALLRALLAGGEVPPGFVPDRVAGEVRALRNKRRKVVAYLAPELADRLGDRFAELFDAYAIVHPREVGTGARDDLAAFADWLVERGHLPRARRWSLGRSPGWSPLRGRRSR</sequence>
<feature type="domain" description="SCO6045-like C-terminal" evidence="1">
    <location>
        <begin position="8"/>
        <end position="94"/>
    </location>
</feature>
<name>A0A263CYT2_9PSEU</name>
<accession>A0A263CYT2</accession>
<dbReference type="RefSeq" id="WP_094864678.1">
    <property type="nucleotide sequence ID" value="NZ_NKYE01000015.1"/>
</dbReference>
<evidence type="ECO:0000313" key="3">
    <source>
        <dbReference type="Proteomes" id="UP000242444"/>
    </source>
</evidence>
<dbReference type="InParanoid" id="A0A263CYT2"/>
<reference evidence="2 3" key="1">
    <citation type="submission" date="2017-07" db="EMBL/GenBank/DDBJ databases">
        <title>Amycolatopsis antarcticus sp. nov., isolated from the surface of an Antarcticus brown macroalga.</title>
        <authorList>
            <person name="Wang J."/>
            <person name="Leiva S."/>
            <person name="Huang J."/>
            <person name="Huang Y."/>
        </authorList>
    </citation>
    <scope>NUCLEOTIDE SEQUENCE [LARGE SCALE GENOMIC DNA]</scope>
    <source>
        <strain evidence="2 3">AU-G6</strain>
    </source>
</reference>
<protein>
    <recommendedName>
        <fullName evidence="1">SCO6045-like C-terminal domain-containing protein</fullName>
    </recommendedName>
</protein>
<dbReference type="AlphaFoldDB" id="A0A263CYT2"/>
<dbReference type="Proteomes" id="UP000242444">
    <property type="component" value="Unassembled WGS sequence"/>
</dbReference>
<evidence type="ECO:0000259" key="1">
    <source>
        <dbReference type="Pfam" id="PF26136"/>
    </source>
</evidence>
<organism evidence="2 3">
    <name type="scientific">Amycolatopsis antarctica</name>
    <dbReference type="NCBI Taxonomy" id="1854586"/>
    <lineage>
        <taxon>Bacteria</taxon>
        <taxon>Bacillati</taxon>
        <taxon>Actinomycetota</taxon>
        <taxon>Actinomycetes</taxon>
        <taxon>Pseudonocardiales</taxon>
        <taxon>Pseudonocardiaceae</taxon>
        <taxon>Amycolatopsis</taxon>
    </lineage>
</organism>
<keyword evidence="3" id="KW-1185">Reference proteome</keyword>
<comment type="caution">
    <text evidence="2">The sequence shown here is derived from an EMBL/GenBank/DDBJ whole genome shotgun (WGS) entry which is preliminary data.</text>
</comment>
<proteinExistence type="predicted"/>
<gene>
    <name evidence="2" type="ORF">CFN78_21505</name>
</gene>
<evidence type="ECO:0000313" key="2">
    <source>
        <dbReference type="EMBL" id="OZM71058.1"/>
    </source>
</evidence>
<dbReference type="Pfam" id="PF26136">
    <property type="entry name" value="SCO6045_C"/>
    <property type="match status" value="1"/>
</dbReference>
<dbReference type="InterPro" id="IPR058711">
    <property type="entry name" value="SCO6045-like_C"/>
</dbReference>